<reference evidence="2 3" key="1">
    <citation type="journal article" date="2015" name="Sci. Rep.">
        <title>Genome of the facultative scuticociliatosis pathogen Pseudocohnilembus persalinus provides insight into its virulence through horizontal gene transfer.</title>
        <authorList>
            <person name="Xiong J."/>
            <person name="Wang G."/>
            <person name="Cheng J."/>
            <person name="Tian M."/>
            <person name="Pan X."/>
            <person name="Warren A."/>
            <person name="Jiang C."/>
            <person name="Yuan D."/>
            <person name="Miao W."/>
        </authorList>
    </citation>
    <scope>NUCLEOTIDE SEQUENCE [LARGE SCALE GENOMIC DNA]</scope>
    <source>
        <strain evidence="2">36N120E</strain>
    </source>
</reference>
<dbReference type="InParanoid" id="A0A0V0Q858"/>
<evidence type="ECO:0008006" key="4">
    <source>
        <dbReference type="Google" id="ProtNLM"/>
    </source>
</evidence>
<organism evidence="2 3">
    <name type="scientific">Pseudocohnilembus persalinus</name>
    <name type="common">Ciliate</name>
    <dbReference type="NCBI Taxonomy" id="266149"/>
    <lineage>
        <taxon>Eukaryota</taxon>
        <taxon>Sar</taxon>
        <taxon>Alveolata</taxon>
        <taxon>Ciliophora</taxon>
        <taxon>Intramacronucleata</taxon>
        <taxon>Oligohymenophorea</taxon>
        <taxon>Scuticociliatia</taxon>
        <taxon>Philasterida</taxon>
        <taxon>Pseudocohnilembidae</taxon>
        <taxon>Pseudocohnilembus</taxon>
    </lineage>
</organism>
<protein>
    <recommendedName>
        <fullName evidence="4">Protein kinase-like domain</fullName>
    </recommendedName>
</protein>
<evidence type="ECO:0000256" key="1">
    <source>
        <dbReference type="SAM" id="MobiDB-lite"/>
    </source>
</evidence>
<evidence type="ECO:0000313" key="2">
    <source>
        <dbReference type="EMBL" id="KRW98384.1"/>
    </source>
</evidence>
<dbReference type="EMBL" id="LDAU01000251">
    <property type="protein sequence ID" value="KRW98384.1"/>
    <property type="molecule type" value="Genomic_DNA"/>
</dbReference>
<evidence type="ECO:0000313" key="3">
    <source>
        <dbReference type="Proteomes" id="UP000054937"/>
    </source>
</evidence>
<keyword evidence="3" id="KW-1185">Reference proteome</keyword>
<proteinExistence type="predicted"/>
<feature type="compositionally biased region" description="Acidic residues" evidence="1">
    <location>
        <begin position="23"/>
        <end position="42"/>
    </location>
</feature>
<feature type="region of interest" description="Disordered" evidence="1">
    <location>
        <begin position="21"/>
        <end position="42"/>
    </location>
</feature>
<dbReference type="AlphaFoldDB" id="A0A0V0Q858"/>
<sequence>MQNSECEEIKLVVLAQNQCNNLQEEENQNEEEEEEEEFDDDSSFCEQTVNSREYVVQEDNERMEIVINQFLKQQEEFTIMNANQGQNSRDIKPGNIVLTKKGKSEFNKLELKIIDFAGASDDYSYYPMITYQYFNRQTNNDPQSASLSPKISKRNIHNSKDLLKNSGRKLSFTPKTQVTIQFSGQVNSLTNGKLTSKVDG</sequence>
<gene>
    <name evidence="2" type="ORF">PPERSA_12863</name>
</gene>
<accession>A0A0V0Q858</accession>
<name>A0A0V0Q858_PSEPJ</name>
<comment type="caution">
    <text evidence="2">The sequence shown here is derived from an EMBL/GenBank/DDBJ whole genome shotgun (WGS) entry which is preliminary data.</text>
</comment>
<dbReference type="Proteomes" id="UP000054937">
    <property type="component" value="Unassembled WGS sequence"/>
</dbReference>